<gene>
    <name evidence="6" type="ORF">JYU34_008072</name>
</gene>
<dbReference type="Proteomes" id="UP000823941">
    <property type="component" value="Chromosome 11"/>
</dbReference>
<protein>
    <recommendedName>
        <fullName evidence="5">Lipase domain-containing protein</fullName>
    </recommendedName>
</protein>
<dbReference type="PANTHER" id="PTHR11610">
    <property type="entry name" value="LIPASE"/>
    <property type="match status" value="1"/>
</dbReference>
<dbReference type="SUPFAM" id="SSF53474">
    <property type="entry name" value="alpha/beta-Hydrolases"/>
    <property type="match status" value="1"/>
</dbReference>
<proteinExistence type="inferred from homology"/>
<evidence type="ECO:0000313" key="7">
    <source>
        <dbReference type="Proteomes" id="UP000823941"/>
    </source>
</evidence>
<comment type="caution">
    <text evidence="6">The sequence shown here is derived from an EMBL/GenBank/DDBJ whole genome shotgun (WGS) entry which is preliminary data.</text>
</comment>
<evidence type="ECO:0000259" key="5">
    <source>
        <dbReference type="Pfam" id="PF00151"/>
    </source>
</evidence>
<sequence>MILMTNPGVSVAAFLNRLSAATGASPSLYHVVGHSLGAHLAGVAARGLRGQVGYLTGLDPALPGFASHPARLTHTDAAYTEVIHTNAGFAGFLQPLGHVDFYPNGGVNMPGCRNHNCDHSR</sequence>
<dbReference type="InterPro" id="IPR029058">
    <property type="entry name" value="AB_hydrolase_fold"/>
</dbReference>
<reference evidence="6 7" key="1">
    <citation type="submission" date="2021-06" db="EMBL/GenBank/DDBJ databases">
        <title>A haploid diamondback moth (Plutella xylostella L.) genome assembly resolves 31 chromosomes and identifies a diamide resistance mutation.</title>
        <authorList>
            <person name="Ward C.M."/>
            <person name="Perry K.D."/>
            <person name="Baker G."/>
            <person name="Powis K."/>
            <person name="Heckel D.G."/>
            <person name="Baxter S.W."/>
        </authorList>
    </citation>
    <scope>NUCLEOTIDE SEQUENCE [LARGE SCALE GENOMIC DNA]</scope>
    <source>
        <strain evidence="6 7">LV</strain>
        <tissue evidence="6">Single pupa</tissue>
    </source>
</reference>
<dbReference type="Gene3D" id="3.40.50.1820">
    <property type="entry name" value="alpha/beta hydrolase"/>
    <property type="match status" value="1"/>
</dbReference>
<dbReference type="EMBL" id="JAHIBW010000011">
    <property type="protein sequence ID" value="KAG7306654.1"/>
    <property type="molecule type" value="Genomic_DNA"/>
</dbReference>
<dbReference type="PANTHER" id="PTHR11610:SF178">
    <property type="entry name" value="LIPASE MEMBER H-A-LIKE PROTEIN"/>
    <property type="match status" value="1"/>
</dbReference>
<comment type="subcellular location">
    <subcellularLocation>
        <location evidence="1">Secreted</location>
    </subcellularLocation>
</comment>
<evidence type="ECO:0000256" key="1">
    <source>
        <dbReference type="ARBA" id="ARBA00004613"/>
    </source>
</evidence>
<dbReference type="Pfam" id="PF00151">
    <property type="entry name" value="Lipase"/>
    <property type="match status" value="1"/>
</dbReference>
<accession>A0ABQ7QNM3</accession>
<keyword evidence="3" id="KW-0964">Secreted</keyword>
<comment type="similarity">
    <text evidence="2 4">Belongs to the AB hydrolase superfamily. Lipase family.</text>
</comment>
<dbReference type="InterPro" id="IPR013818">
    <property type="entry name" value="Lipase"/>
</dbReference>
<evidence type="ECO:0000256" key="3">
    <source>
        <dbReference type="ARBA" id="ARBA00022525"/>
    </source>
</evidence>
<name>A0ABQ7QNM3_PLUXY</name>
<evidence type="ECO:0000256" key="2">
    <source>
        <dbReference type="ARBA" id="ARBA00010701"/>
    </source>
</evidence>
<feature type="domain" description="Lipase" evidence="5">
    <location>
        <begin position="8"/>
        <end position="115"/>
    </location>
</feature>
<keyword evidence="7" id="KW-1185">Reference proteome</keyword>
<dbReference type="InterPro" id="IPR000734">
    <property type="entry name" value="TAG_lipase"/>
</dbReference>
<organism evidence="6 7">
    <name type="scientific">Plutella xylostella</name>
    <name type="common">Diamondback moth</name>
    <name type="synonym">Plutella maculipennis</name>
    <dbReference type="NCBI Taxonomy" id="51655"/>
    <lineage>
        <taxon>Eukaryota</taxon>
        <taxon>Metazoa</taxon>
        <taxon>Ecdysozoa</taxon>
        <taxon>Arthropoda</taxon>
        <taxon>Hexapoda</taxon>
        <taxon>Insecta</taxon>
        <taxon>Pterygota</taxon>
        <taxon>Neoptera</taxon>
        <taxon>Endopterygota</taxon>
        <taxon>Lepidoptera</taxon>
        <taxon>Glossata</taxon>
        <taxon>Ditrysia</taxon>
        <taxon>Yponomeutoidea</taxon>
        <taxon>Plutellidae</taxon>
        <taxon>Plutella</taxon>
    </lineage>
</organism>
<dbReference type="PRINTS" id="PR00821">
    <property type="entry name" value="TAGLIPASE"/>
</dbReference>
<evidence type="ECO:0000313" key="6">
    <source>
        <dbReference type="EMBL" id="KAG7306654.1"/>
    </source>
</evidence>
<evidence type="ECO:0000256" key="4">
    <source>
        <dbReference type="RuleBase" id="RU004262"/>
    </source>
</evidence>